<dbReference type="RefSeq" id="WP_404614642.1">
    <property type="nucleotide sequence ID" value="NZ_JADIKK010000008.1"/>
</dbReference>
<dbReference type="Gene3D" id="1.25.40.10">
    <property type="entry name" value="Tetratricopeptide repeat domain"/>
    <property type="match status" value="1"/>
</dbReference>
<sequence length="110" mass="11847">MNKDALIASLRSQCNGPRDGALLRYALGDALLDMGDAAGAAAEFRHALRFDARYSAAWKLLGKACLSLDDRAGAAEAWRHGIAVAQARGDKQAEKEMAVFLRRAEREMGG</sequence>
<dbReference type="SUPFAM" id="SSF48452">
    <property type="entry name" value="TPR-like"/>
    <property type="match status" value="1"/>
</dbReference>
<dbReference type="Proteomes" id="UP001620339">
    <property type="component" value="Unassembled WGS sequence"/>
</dbReference>
<dbReference type="InterPro" id="IPR011990">
    <property type="entry name" value="TPR-like_helical_dom_sf"/>
</dbReference>
<keyword evidence="2" id="KW-1185">Reference proteome</keyword>
<reference evidence="1 2" key="1">
    <citation type="submission" date="2020-10" db="EMBL/GenBank/DDBJ databases">
        <title>Phylogeny of dyella-like bacteria.</title>
        <authorList>
            <person name="Fu J."/>
        </authorList>
    </citation>
    <scope>NUCLEOTIDE SEQUENCE [LARGE SCALE GENOMIC DNA]</scope>
    <source>
        <strain evidence="1 2">KACC 19113</strain>
    </source>
</reference>
<accession>A0ABW8JAH6</accession>
<evidence type="ECO:0000313" key="1">
    <source>
        <dbReference type="EMBL" id="MFK2878131.1"/>
    </source>
</evidence>
<dbReference type="EMBL" id="JADIKK010000008">
    <property type="protein sequence ID" value="MFK2878131.1"/>
    <property type="molecule type" value="Genomic_DNA"/>
</dbReference>
<gene>
    <name evidence="1" type="ORF">ISP25_13705</name>
</gene>
<protein>
    <recommendedName>
        <fullName evidence="3">Tetratricopeptide repeat protein</fullName>
    </recommendedName>
</protein>
<evidence type="ECO:0000313" key="2">
    <source>
        <dbReference type="Proteomes" id="UP001620339"/>
    </source>
</evidence>
<comment type="caution">
    <text evidence="1">The sequence shown here is derived from an EMBL/GenBank/DDBJ whole genome shotgun (WGS) entry which is preliminary data.</text>
</comment>
<proteinExistence type="predicted"/>
<organism evidence="1 2">
    <name type="scientific">Rhodanobacter hydrolyticus</name>
    <dbReference type="NCBI Taxonomy" id="2250595"/>
    <lineage>
        <taxon>Bacteria</taxon>
        <taxon>Pseudomonadati</taxon>
        <taxon>Pseudomonadota</taxon>
        <taxon>Gammaproteobacteria</taxon>
        <taxon>Lysobacterales</taxon>
        <taxon>Rhodanobacteraceae</taxon>
        <taxon>Rhodanobacter</taxon>
    </lineage>
</organism>
<evidence type="ECO:0008006" key="3">
    <source>
        <dbReference type="Google" id="ProtNLM"/>
    </source>
</evidence>
<name>A0ABW8JAH6_9GAMM</name>